<keyword evidence="2 8" id="KW-1003">Cell membrane</keyword>
<evidence type="ECO:0000256" key="2">
    <source>
        <dbReference type="ARBA" id="ARBA00022475"/>
    </source>
</evidence>
<evidence type="ECO:0000256" key="10">
    <source>
        <dbReference type="SAM" id="MobiDB-lite"/>
    </source>
</evidence>
<keyword evidence="7 8" id="KW-0131">Cell cycle</keyword>
<proteinExistence type="inferred from homology"/>
<dbReference type="HAMAP" id="MF_00910">
    <property type="entry name" value="FtsL"/>
    <property type="match status" value="1"/>
</dbReference>
<dbReference type="GO" id="GO:0005886">
    <property type="term" value="C:plasma membrane"/>
    <property type="evidence" value="ECO:0007669"/>
    <property type="project" value="UniProtKB-SubCell"/>
</dbReference>
<keyword evidence="4 8" id="KW-0812">Transmembrane</keyword>
<comment type="function">
    <text evidence="8">Essential cell division protein. May link together the upstream cell division proteins, which are predominantly cytoplasmic, with the downstream cell division proteins, which are predominantly periplasmic.</text>
</comment>
<dbReference type="PANTHER" id="PTHR37479">
    <property type="entry name" value="CELL DIVISION PROTEIN FTSL"/>
    <property type="match status" value="1"/>
</dbReference>
<reference evidence="11" key="1">
    <citation type="submission" date="2021-07" db="EMBL/GenBank/DDBJ databases">
        <title>New genus and species of the family Alcaligenaceae.</title>
        <authorList>
            <person name="Hahn M.W."/>
        </authorList>
    </citation>
    <scope>NUCLEOTIDE SEQUENCE</scope>
    <source>
        <strain evidence="11">LF4-65</strain>
    </source>
</reference>
<keyword evidence="3 8" id="KW-0132">Cell division</keyword>
<evidence type="ECO:0000256" key="3">
    <source>
        <dbReference type="ARBA" id="ARBA00022618"/>
    </source>
</evidence>
<evidence type="ECO:0000256" key="8">
    <source>
        <dbReference type="HAMAP-Rule" id="MF_00910"/>
    </source>
</evidence>
<dbReference type="GO" id="GO:0032153">
    <property type="term" value="C:cell division site"/>
    <property type="evidence" value="ECO:0007669"/>
    <property type="project" value="UniProtKB-UniRule"/>
</dbReference>
<comment type="similarity">
    <text evidence="8">Belongs to the FtsL family.</text>
</comment>
<comment type="caution">
    <text evidence="11">The sequence shown here is derived from an EMBL/GenBank/DDBJ whole genome shotgun (WGS) entry which is preliminary data.</text>
</comment>
<comment type="subunit">
    <text evidence="8">Part of a complex composed of FtsB, FtsL and FtsQ.</text>
</comment>
<dbReference type="InterPro" id="IPR011922">
    <property type="entry name" value="Cell_div_FtsL"/>
</dbReference>
<dbReference type="Proteomes" id="UP000739565">
    <property type="component" value="Unassembled WGS sequence"/>
</dbReference>
<dbReference type="EMBL" id="JAHXRI010000010">
    <property type="protein sequence ID" value="MBZ1351790.1"/>
    <property type="molecule type" value="Genomic_DNA"/>
</dbReference>
<protein>
    <recommendedName>
        <fullName evidence="8 9">Cell division protein FtsL</fullName>
    </recommendedName>
</protein>
<gene>
    <name evidence="8 11" type="primary">ftsL</name>
    <name evidence="11" type="ORF">KZZ10_14160</name>
</gene>
<comment type="subcellular location">
    <subcellularLocation>
        <location evidence="8">Cell inner membrane</location>
        <topology evidence="8">Single-pass type II membrane protein</topology>
    </subcellularLocation>
    <subcellularLocation>
        <location evidence="1">Cell membrane</location>
        <topology evidence="1">Single-pass type II membrane protein</topology>
    </subcellularLocation>
    <text evidence="8">Localizes to the division septum where it forms a ring structure.</text>
</comment>
<keyword evidence="12" id="KW-1185">Reference proteome</keyword>
<evidence type="ECO:0000256" key="9">
    <source>
        <dbReference type="NCBIfam" id="TIGR02209"/>
    </source>
</evidence>
<evidence type="ECO:0000313" key="11">
    <source>
        <dbReference type="EMBL" id="MBZ1351790.1"/>
    </source>
</evidence>
<keyword evidence="8" id="KW-0997">Cell inner membrane</keyword>
<dbReference type="NCBIfam" id="TIGR02209">
    <property type="entry name" value="ftsL_broad"/>
    <property type="match status" value="1"/>
</dbReference>
<dbReference type="AlphaFoldDB" id="A0A953NB17"/>
<evidence type="ECO:0000313" key="12">
    <source>
        <dbReference type="Proteomes" id="UP000739565"/>
    </source>
</evidence>
<evidence type="ECO:0000256" key="6">
    <source>
        <dbReference type="ARBA" id="ARBA00023136"/>
    </source>
</evidence>
<feature type="region of interest" description="Disordered" evidence="10">
    <location>
        <begin position="85"/>
        <end position="105"/>
    </location>
</feature>
<accession>A0A953NB17</accession>
<evidence type="ECO:0000256" key="1">
    <source>
        <dbReference type="ARBA" id="ARBA00004401"/>
    </source>
</evidence>
<keyword evidence="6 8" id="KW-0472">Membrane</keyword>
<dbReference type="Pfam" id="PF04999">
    <property type="entry name" value="FtsL"/>
    <property type="match status" value="1"/>
</dbReference>
<organism evidence="11 12">
    <name type="scientific">Zwartia hollandica</name>
    <dbReference type="NCBI Taxonomy" id="324606"/>
    <lineage>
        <taxon>Bacteria</taxon>
        <taxon>Pseudomonadati</taxon>
        <taxon>Pseudomonadota</taxon>
        <taxon>Betaproteobacteria</taxon>
        <taxon>Burkholderiales</taxon>
        <taxon>Alcaligenaceae</taxon>
        <taxon>Zwartia</taxon>
    </lineage>
</organism>
<evidence type="ECO:0000256" key="5">
    <source>
        <dbReference type="ARBA" id="ARBA00022989"/>
    </source>
</evidence>
<keyword evidence="5 8" id="KW-1133">Transmembrane helix</keyword>
<evidence type="ECO:0000256" key="4">
    <source>
        <dbReference type="ARBA" id="ARBA00022692"/>
    </source>
</evidence>
<dbReference type="PANTHER" id="PTHR37479:SF1">
    <property type="entry name" value="CELL DIVISION PROTEIN FTSL"/>
    <property type="match status" value="1"/>
</dbReference>
<dbReference type="RefSeq" id="WP_259662170.1">
    <property type="nucleotide sequence ID" value="NZ_JAHXRI010000010.1"/>
</dbReference>
<evidence type="ECO:0000256" key="7">
    <source>
        <dbReference type="ARBA" id="ARBA00023306"/>
    </source>
</evidence>
<dbReference type="GO" id="GO:0043093">
    <property type="term" value="P:FtsZ-dependent cytokinesis"/>
    <property type="evidence" value="ECO:0007669"/>
    <property type="project" value="UniProtKB-UniRule"/>
</dbReference>
<name>A0A953NB17_9BURK</name>
<sequence>MGRLSVLAAIVLMFSAISLVTARYQARQLYNQLDKYTTQAEDLEIDWRKLQLDRAQASRNAHVDKVAREELRMNVIAPDRTIYVSQPLANQPPTSQSAPESGSRR</sequence>